<dbReference type="InterPro" id="IPR011050">
    <property type="entry name" value="Pectin_lyase_fold/virulence"/>
</dbReference>
<feature type="domain" description="Rhamnogalacturonase A/B/Epimerase-like pectate lyase" evidence="12">
    <location>
        <begin position="5"/>
        <end position="233"/>
    </location>
</feature>
<gene>
    <name evidence="14" type="ORF">SAMN05216197_10415</name>
</gene>
<evidence type="ECO:0000256" key="3">
    <source>
        <dbReference type="ARBA" id="ARBA00002822"/>
    </source>
</evidence>
<dbReference type="SUPFAM" id="SSF51126">
    <property type="entry name" value="Pectin lyase-like"/>
    <property type="match status" value="1"/>
</dbReference>
<accession>A0A1I0AIV7</accession>
<keyword evidence="10" id="KW-0016">Alginate biosynthesis</keyword>
<evidence type="ECO:0000256" key="4">
    <source>
        <dbReference type="ARBA" id="ARBA00004613"/>
    </source>
</evidence>
<dbReference type="PANTHER" id="PTHR38340:SF1">
    <property type="entry name" value="S-LAYER PROTEIN"/>
    <property type="match status" value="1"/>
</dbReference>
<dbReference type="EMBL" id="FOHW01000004">
    <property type="protein sequence ID" value="SES93775.1"/>
    <property type="molecule type" value="Genomic_DNA"/>
</dbReference>
<comment type="function">
    <text evidence="3">Converts beta-D-mannuronic acid (M) to alpha-L-guluronic acid (G), producing a polymer with gel-forming capacity, required for the formation of the cyst coat.</text>
</comment>
<keyword evidence="8" id="KW-0964">Secreted</keyword>
<comment type="pathway">
    <text evidence="5">Glycan biosynthesis; alginate biosynthesis.</text>
</comment>
<keyword evidence="9" id="KW-0106">Calcium</keyword>
<dbReference type="InterPro" id="IPR012334">
    <property type="entry name" value="Pectin_lyas_fold"/>
</dbReference>
<evidence type="ECO:0000256" key="1">
    <source>
        <dbReference type="ARBA" id="ARBA00001550"/>
    </source>
</evidence>
<dbReference type="AlphaFoldDB" id="A0A1I0AIV7"/>
<dbReference type="Pfam" id="PF13229">
    <property type="entry name" value="Beta_helix"/>
    <property type="match status" value="1"/>
</dbReference>
<dbReference type="Proteomes" id="UP000182332">
    <property type="component" value="Unassembled WGS sequence"/>
</dbReference>
<evidence type="ECO:0000256" key="6">
    <source>
        <dbReference type="ARBA" id="ARBA00010085"/>
    </source>
</evidence>
<reference evidence="14 15" key="1">
    <citation type="submission" date="2016-10" db="EMBL/GenBank/DDBJ databases">
        <authorList>
            <person name="de Groot N.N."/>
        </authorList>
    </citation>
    <scope>NUCLEOTIDE SEQUENCE [LARGE SCALE GENOMIC DNA]</scope>
    <source>
        <strain evidence="14 15">DSM 11363</strain>
    </source>
</reference>
<dbReference type="SUPFAM" id="SSF51120">
    <property type="entry name" value="beta-Roll"/>
    <property type="match status" value="1"/>
</dbReference>
<dbReference type="InterPro" id="IPR050557">
    <property type="entry name" value="RTX_toxin/Mannuronan_C5-epim"/>
</dbReference>
<dbReference type="SMR" id="A0A1I0AIV7"/>
<evidence type="ECO:0000256" key="10">
    <source>
        <dbReference type="ARBA" id="ARBA00022841"/>
    </source>
</evidence>
<dbReference type="GO" id="GO:0005509">
    <property type="term" value="F:calcium ion binding"/>
    <property type="evidence" value="ECO:0007669"/>
    <property type="project" value="InterPro"/>
</dbReference>
<evidence type="ECO:0000256" key="11">
    <source>
        <dbReference type="ARBA" id="ARBA00023235"/>
    </source>
</evidence>
<dbReference type="SMART" id="SM00710">
    <property type="entry name" value="PbH1"/>
    <property type="match status" value="9"/>
</dbReference>
<sequence length="583" mass="59744">MTLQFNVRDFGAVGDGHTSDTAAIQAAIDAAAKAGGGDVYIPAGTWSLTPGAKPADGALMLKSNVFIKGEGMGNTVLKLADGTDQAVTGIIRSASGEATHDFGVSNLTLDGNRDGTSGKVDGWYNGFLPGQPGQDSNVTLSGVEIRDCSGYGFDPHERTANMLIENSVSHGNGLDGFVADYLIDSTFRNNLAYDNDRHGFNIVTTTHDLALLNNVSHDNGGGGIVVQRGSENIPSPYHISIEGGEVYGNAAEGVLVKLSNGVDISGVDIHHNGTSGVRVYGSTDVEVRGNLIHENAQKAGIAEVLIQPFDDRGGVSGKLHPSDHNTFADNLITGGDKSTFGVAEEGGQSGSTSVYGNTFAHLQQDAVSLQGAGDHVGTNPLLNAIDGGNGSDAIVGTAKADSINGKDGADTLNGGSGADLIWGGAGHDRLLGGSGNDTLIGGADADVLFGGAGSDLFLFTSVSDSYRTATASHADRIGDFDAAHDTLDVSGLGFTGFGDGHDGTLKFTTNAEHTRVYLKDLDADVQGHRFELVLDGDFNAALPSKSMVFADAPTSLASSSAAADAVSVELVGVAQDHPETALV</sequence>
<comment type="subcellular location">
    <subcellularLocation>
        <location evidence="4">Secreted</location>
    </subcellularLocation>
</comment>
<evidence type="ECO:0000313" key="15">
    <source>
        <dbReference type="Proteomes" id="UP000182332"/>
    </source>
</evidence>
<protein>
    <recommendedName>
        <fullName evidence="7">mannuronan 5-epimerase</fullName>
        <ecNumber evidence="7">5.1.3.37</ecNumber>
    </recommendedName>
</protein>
<comment type="similarity">
    <text evidence="6">Belongs to the D-mannuronate C5-epimerase family.</text>
</comment>
<dbReference type="GO" id="GO:0005576">
    <property type="term" value="C:extracellular region"/>
    <property type="evidence" value="ECO:0007669"/>
    <property type="project" value="UniProtKB-SubCell"/>
</dbReference>
<dbReference type="PROSITE" id="PS00330">
    <property type="entry name" value="HEMOLYSIN_CALCIUM"/>
    <property type="match status" value="2"/>
</dbReference>
<dbReference type="GO" id="GO:0042121">
    <property type="term" value="P:alginic acid biosynthetic process"/>
    <property type="evidence" value="ECO:0007669"/>
    <property type="project" value="UniProtKB-UniPathway"/>
</dbReference>
<evidence type="ECO:0000256" key="8">
    <source>
        <dbReference type="ARBA" id="ARBA00022525"/>
    </source>
</evidence>
<dbReference type="InterPro" id="IPR039448">
    <property type="entry name" value="Beta_helix"/>
</dbReference>
<dbReference type="PANTHER" id="PTHR38340">
    <property type="entry name" value="S-LAYER PROTEIN"/>
    <property type="match status" value="1"/>
</dbReference>
<organism evidence="14 15">
    <name type="scientific">Pseudomonas graminis</name>
    <dbReference type="NCBI Taxonomy" id="158627"/>
    <lineage>
        <taxon>Bacteria</taxon>
        <taxon>Pseudomonadati</taxon>
        <taxon>Pseudomonadota</taxon>
        <taxon>Gammaproteobacteria</taxon>
        <taxon>Pseudomonadales</taxon>
        <taxon>Pseudomonadaceae</taxon>
        <taxon>Pseudomonas</taxon>
    </lineage>
</organism>
<proteinExistence type="inferred from homology"/>
<evidence type="ECO:0000256" key="2">
    <source>
        <dbReference type="ARBA" id="ARBA00001913"/>
    </source>
</evidence>
<dbReference type="InterPro" id="IPR001343">
    <property type="entry name" value="Hemolysn_Ca-bd"/>
</dbReference>
<dbReference type="Gene3D" id="2.150.10.10">
    <property type="entry name" value="Serralysin-like metalloprotease, C-terminal"/>
    <property type="match status" value="1"/>
</dbReference>
<evidence type="ECO:0000256" key="7">
    <source>
        <dbReference type="ARBA" id="ARBA00012124"/>
    </source>
</evidence>
<evidence type="ECO:0000256" key="9">
    <source>
        <dbReference type="ARBA" id="ARBA00022837"/>
    </source>
</evidence>
<dbReference type="UniPathway" id="UPA00286"/>
<comment type="cofactor">
    <cofactor evidence="2">
        <name>Ca(2+)</name>
        <dbReference type="ChEBI" id="CHEBI:29108"/>
    </cofactor>
</comment>
<dbReference type="InterPro" id="IPR011049">
    <property type="entry name" value="Serralysin-like_metalloprot_C"/>
</dbReference>
<evidence type="ECO:0000259" key="12">
    <source>
        <dbReference type="Pfam" id="PF12708"/>
    </source>
</evidence>
<dbReference type="RefSeq" id="WP_074885414.1">
    <property type="nucleotide sequence ID" value="NZ_FOHW01000004.1"/>
</dbReference>
<dbReference type="InterPro" id="IPR024535">
    <property type="entry name" value="RHGA/B-epi-like_pectate_lyase"/>
</dbReference>
<dbReference type="PRINTS" id="PR00313">
    <property type="entry name" value="CABNDNGRPT"/>
</dbReference>
<feature type="domain" description="Right handed beta helix" evidence="13">
    <location>
        <begin position="239"/>
        <end position="379"/>
    </location>
</feature>
<dbReference type="Gene3D" id="2.160.20.10">
    <property type="entry name" value="Single-stranded right-handed beta-helix, Pectin lyase-like"/>
    <property type="match status" value="1"/>
</dbReference>
<dbReference type="Pfam" id="PF12708">
    <property type="entry name" value="Pect-lyase_RHGA_epim"/>
    <property type="match status" value="1"/>
</dbReference>
<evidence type="ECO:0000256" key="5">
    <source>
        <dbReference type="ARBA" id="ARBA00005182"/>
    </source>
</evidence>
<name>A0A1I0AIV7_9PSED</name>
<dbReference type="InterPro" id="IPR018511">
    <property type="entry name" value="Hemolysin-typ_Ca-bd_CS"/>
</dbReference>
<comment type="catalytic activity">
    <reaction evidence="1">
        <text>[(1-&gt;4)-beta-D-mannuronosyl](n) = [alginate](n)</text>
        <dbReference type="Rhea" id="RHEA:45572"/>
        <dbReference type="Rhea" id="RHEA-COMP:11264"/>
        <dbReference type="Rhea" id="RHEA-COMP:11270"/>
        <dbReference type="ChEBI" id="CHEBI:58187"/>
        <dbReference type="ChEBI" id="CHEBI:85311"/>
        <dbReference type="EC" id="5.1.3.37"/>
    </reaction>
</comment>
<dbReference type="InterPro" id="IPR006626">
    <property type="entry name" value="PbH1"/>
</dbReference>
<dbReference type="Pfam" id="PF00353">
    <property type="entry name" value="HemolysinCabind"/>
    <property type="match status" value="2"/>
</dbReference>
<dbReference type="GO" id="GO:0016853">
    <property type="term" value="F:isomerase activity"/>
    <property type="evidence" value="ECO:0007669"/>
    <property type="project" value="UniProtKB-KW"/>
</dbReference>
<keyword evidence="11" id="KW-0413">Isomerase</keyword>
<evidence type="ECO:0000313" key="14">
    <source>
        <dbReference type="EMBL" id="SES93775.1"/>
    </source>
</evidence>
<dbReference type="EC" id="5.1.3.37" evidence="7"/>
<evidence type="ECO:0000259" key="13">
    <source>
        <dbReference type="Pfam" id="PF13229"/>
    </source>
</evidence>